<gene>
    <name evidence="6" type="ORF">POM88_039792</name>
</gene>
<protein>
    <submittedName>
        <fullName evidence="6">SERPIN domain-containing protein</fullName>
    </submittedName>
</protein>
<dbReference type="SUPFAM" id="SSF56574">
    <property type="entry name" value="Serpins"/>
    <property type="match status" value="1"/>
</dbReference>
<dbReference type="SMART" id="SM00093">
    <property type="entry name" value="SERPIN"/>
    <property type="match status" value="1"/>
</dbReference>
<organism evidence="6 7">
    <name type="scientific">Heracleum sosnowskyi</name>
    <dbReference type="NCBI Taxonomy" id="360622"/>
    <lineage>
        <taxon>Eukaryota</taxon>
        <taxon>Viridiplantae</taxon>
        <taxon>Streptophyta</taxon>
        <taxon>Embryophyta</taxon>
        <taxon>Tracheophyta</taxon>
        <taxon>Spermatophyta</taxon>
        <taxon>Magnoliopsida</taxon>
        <taxon>eudicotyledons</taxon>
        <taxon>Gunneridae</taxon>
        <taxon>Pentapetalae</taxon>
        <taxon>asterids</taxon>
        <taxon>campanulids</taxon>
        <taxon>Apiales</taxon>
        <taxon>Apiaceae</taxon>
        <taxon>Apioideae</taxon>
        <taxon>apioid superclade</taxon>
        <taxon>Tordylieae</taxon>
        <taxon>Tordyliinae</taxon>
        <taxon>Heracleum</taxon>
    </lineage>
</organism>
<dbReference type="CDD" id="cd02043">
    <property type="entry name" value="serpinP_plants"/>
    <property type="match status" value="1"/>
</dbReference>
<dbReference type="AlphaFoldDB" id="A0AAD8M852"/>
<dbReference type="Pfam" id="PF00079">
    <property type="entry name" value="Serpin"/>
    <property type="match status" value="1"/>
</dbReference>
<reference evidence="6" key="1">
    <citation type="submission" date="2023-02" db="EMBL/GenBank/DDBJ databases">
        <title>Genome of toxic invasive species Heracleum sosnowskyi carries increased number of genes despite the absence of recent whole-genome duplications.</title>
        <authorList>
            <person name="Schelkunov M."/>
            <person name="Shtratnikova V."/>
            <person name="Makarenko M."/>
            <person name="Klepikova A."/>
            <person name="Omelchenko D."/>
            <person name="Novikova G."/>
            <person name="Obukhova E."/>
            <person name="Bogdanov V."/>
            <person name="Penin A."/>
            <person name="Logacheva M."/>
        </authorList>
    </citation>
    <scope>NUCLEOTIDE SEQUENCE</scope>
    <source>
        <strain evidence="6">Hsosn_3</strain>
        <tissue evidence="6">Leaf</tissue>
    </source>
</reference>
<dbReference type="PANTHER" id="PTHR11461:SF315">
    <property type="entry name" value="SERPIN-Z3-LIKE"/>
    <property type="match status" value="1"/>
</dbReference>
<name>A0AAD8M852_9APIA</name>
<evidence type="ECO:0000313" key="6">
    <source>
        <dbReference type="EMBL" id="KAK1364231.1"/>
    </source>
</evidence>
<evidence type="ECO:0000256" key="2">
    <source>
        <dbReference type="ARBA" id="ARBA00022690"/>
    </source>
</evidence>
<keyword evidence="2" id="KW-0646">Protease inhibitor</keyword>
<dbReference type="PANTHER" id="PTHR11461">
    <property type="entry name" value="SERINE PROTEASE INHIBITOR, SERPIN"/>
    <property type="match status" value="1"/>
</dbReference>
<evidence type="ECO:0000259" key="5">
    <source>
        <dbReference type="SMART" id="SM00093"/>
    </source>
</evidence>
<dbReference type="Gene3D" id="2.30.39.10">
    <property type="entry name" value="Alpha-1-antitrypsin, domain 1"/>
    <property type="match status" value="1"/>
</dbReference>
<reference evidence="6" key="2">
    <citation type="submission" date="2023-05" db="EMBL/GenBank/DDBJ databases">
        <authorList>
            <person name="Schelkunov M.I."/>
        </authorList>
    </citation>
    <scope>NUCLEOTIDE SEQUENCE</scope>
    <source>
        <strain evidence="6">Hsosn_3</strain>
        <tissue evidence="6">Leaf</tissue>
    </source>
</reference>
<comment type="caution">
    <text evidence="6">The sequence shown here is derived from an EMBL/GenBank/DDBJ whole genome shotgun (WGS) entry which is preliminary data.</text>
</comment>
<feature type="domain" description="Serpin" evidence="5">
    <location>
        <begin position="23"/>
        <end position="419"/>
    </location>
</feature>
<evidence type="ECO:0000256" key="3">
    <source>
        <dbReference type="ARBA" id="ARBA00022900"/>
    </source>
</evidence>
<accession>A0AAD8M852</accession>
<dbReference type="InterPro" id="IPR023795">
    <property type="entry name" value="Serpin_CS"/>
</dbReference>
<dbReference type="GO" id="GO:0005615">
    <property type="term" value="C:extracellular space"/>
    <property type="evidence" value="ECO:0007669"/>
    <property type="project" value="InterPro"/>
</dbReference>
<dbReference type="GO" id="GO:0004867">
    <property type="term" value="F:serine-type endopeptidase inhibitor activity"/>
    <property type="evidence" value="ECO:0007669"/>
    <property type="project" value="UniProtKB-KW"/>
</dbReference>
<dbReference type="EMBL" id="JAUIZM010000009">
    <property type="protein sequence ID" value="KAK1364231.1"/>
    <property type="molecule type" value="Genomic_DNA"/>
</dbReference>
<dbReference type="Proteomes" id="UP001237642">
    <property type="component" value="Unassembled WGS sequence"/>
</dbReference>
<dbReference type="FunFam" id="3.30.497.10:FF:000012">
    <property type="entry name" value="Predicted protein"/>
    <property type="match status" value="1"/>
</dbReference>
<dbReference type="InterPro" id="IPR036186">
    <property type="entry name" value="Serpin_sf"/>
</dbReference>
<keyword evidence="7" id="KW-1185">Reference proteome</keyword>
<dbReference type="InterPro" id="IPR000215">
    <property type="entry name" value="Serpin_fam"/>
</dbReference>
<evidence type="ECO:0000313" key="7">
    <source>
        <dbReference type="Proteomes" id="UP001237642"/>
    </source>
</evidence>
<evidence type="ECO:0000256" key="4">
    <source>
        <dbReference type="RuleBase" id="RU000411"/>
    </source>
</evidence>
<proteinExistence type="inferred from homology"/>
<dbReference type="InterPro" id="IPR042178">
    <property type="entry name" value="Serpin_sf_1"/>
</dbReference>
<comment type="similarity">
    <text evidence="1 4">Belongs to the serpin family.</text>
</comment>
<keyword evidence="3" id="KW-0722">Serine protease inhibitor</keyword>
<sequence>MAPNAYIRKGSQHLRKKQVDVSLTLAKHLLLNNGKDSNLVFSPISIQVVLSLLAAGSSGETLEQLLTFLKAKSIDDLNTVYAHLVDVVFADGSSSGGPIVSVANGVWLDEALTFKNSYQHVAETTYKAASHRVDFKNKAEEVRNLVNLWAEKETHDLVKEILPAGSVDRSTKLILANALYFKGVWSRPFNASHTKHFAFHLLDDDSSSIQVPFMTSREMQYISVFEGFKVLKLSYKQGLAPPYEQGLKLPHKRGHPKNDQDEKHSFSMFIILPDAKDGLPALIEKAESKPGFLDRHYPREKVKVGEFRIPKFKFEYAIEASEALKSLGLVFPFDQDVGLREMVSDPMPLFVSKIFHKSLIEVDEQGTEAAAATSASLGLGCGRPRPVETVDFVADHPFLFIIRENTTGIVQFMGHVLNPSKT</sequence>
<dbReference type="InterPro" id="IPR042185">
    <property type="entry name" value="Serpin_sf_2"/>
</dbReference>
<evidence type="ECO:0000256" key="1">
    <source>
        <dbReference type="ARBA" id="ARBA00009500"/>
    </source>
</evidence>
<dbReference type="PROSITE" id="PS00284">
    <property type="entry name" value="SERPIN"/>
    <property type="match status" value="1"/>
</dbReference>
<dbReference type="Gene3D" id="3.30.497.10">
    <property type="entry name" value="Antithrombin, subunit I, domain 2"/>
    <property type="match status" value="1"/>
</dbReference>
<dbReference type="InterPro" id="IPR023796">
    <property type="entry name" value="Serpin_dom"/>
</dbReference>